<feature type="transmembrane region" description="Helical" evidence="2">
    <location>
        <begin position="453"/>
        <end position="477"/>
    </location>
</feature>
<feature type="region of interest" description="Disordered" evidence="1">
    <location>
        <begin position="1"/>
        <end position="60"/>
    </location>
</feature>
<feature type="transmembrane region" description="Helical" evidence="2">
    <location>
        <begin position="421"/>
        <end position="441"/>
    </location>
</feature>
<proteinExistence type="predicted"/>
<dbReference type="Gene3D" id="2.170.130.20">
    <property type="entry name" value="LCCL-like domain"/>
    <property type="match status" value="1"/>
</dbReference>
<accession>A0A8K0L2F7</accession>
<dbReference type="Pfam" id="PF03815">
    <property type="entry name" value="LCCL"/>
    <property type="match status" value="1"/>
</dbReference>
<evidence type="ECO:0000313" key="4">
    <source>
        <dbReference type="EMBL" id="KAG8628444.1"/>
    </source>
</evidence>
<dbReference type="InterPro" id="IPR051957">
    <property type="entry name" value="CRISP-LCCL_domain"/>
</dbReference>
<dbReference type="PROSITE" id="PS50820">
    <property type="entry name" value="LCCL"/>
    <property type="match status" value="1"/>
</dbReference>
<feature type="transmembrane region" description="Helical" evidence="2">
    <location>
        <begin position="319"/>
        <end position="336"/>
    </location>
</feature>
<gene>
    <name evidence="4" type="ORF">KVT40_004317</name>
</gene>
<dbReference type="EMBL" id="JAESVG020000004">
    <property type="protein sequence ID" value="KAG8628444.1"/>
    <property type="molecule type" value="Genomic_DNA"/>
</dbReference>
<feature type="transmembrane region" description="Helical" evidence="2">
    <location>
        <begin position="296"/>
        <end position="314"/>
    </location>
</feature>
<comment type="caution">
    <text evidence="4">The sequence shown here is derived from an EMBL/GenBank/DDBJ whole genome shotgun (WGS) entry which is preliminary data.</text>
</comment>
<protein>
    <recommendedName>
        <fullName evidence="3">LCCL domain-containing protein</fullName>
    </recommendedName>
</protein>
<keyword evidence="2" id="KW-1133">Transmembrane helix</keyword>
<keyword evidence="5" id="KW-1185">Reference proteome</keyword>
<evidence type="ECO:0000259" key="3">
    <source>
        <dbReference type="PROSITE" id="PS50820"/>
    </source>
</evidence>
<dbReference type="SUPFAM" id="SSF69848">
    <property type="entry name" value="LCCL domain"/>
    <property type="match status" value="1"/>
</dbReference>
<feature type="domain" description="LCCL" evidence="3">
    <location>
        <begin position="166"/>
        <end position="273"/>
    </location>
</feature>
<feature type="compositionally biased region" description="Basic and acidic residues" evidence="1">
    <location>
        <begin position="19"/>
        <end position="34"/>
    </location>
</feature>
<feature type="transmembrane region" description="Helical" evidence="2">
    <location>
        <begin position="117"/>
        <end position="136"/>
    </location>
</feature>
<name>A0A8K0L2F7_9PEZI</name>
<dbReference type="InterPro" id="IPR004043">
    <property type="entry name" value="LCCL"/>
</dbReference>
<evidence type="ECO:0000313" key="5">
    <source>
        <dbReference type="Proteomes" id="UP000809789"/>
    </source>
</evidence>
<dbReference type="OrthoDB" id="441660at2759"/>
<organism evidence="4 5">
    <name type="scientific">Elsinoe batatas</name>
    <dbReference type="NCBI Taxonomy" id="2601811"/>
    <lineage>
        <taxon>Eukaryota</taxon>
        <taxon>Fungi</taxon>
        <taxon>Dikarya</taxon>
        <taxon>Ascomycota</taxon>
        <taxon>Pezizomycotina</taxon>
        <taxon>Dothideomycetes</taxon>
        <taxon>Dothideomycetidae</taxon>
        <taxon>Myriangiales</taxon>
        <taxon>Elsinoaceae</taxon>
        <taxon>Elsinoe</taxon>
    </lineage>
</organism>
<reference evidence="4" key="1">
    <citation type="submission" date="2021-07" db="EMBL/GenBank/DDBJ databases">
        <title>Elsinoe batatas strain:CRI-CJ2 Genome sequencing and assembly.</title>
        <authorList>
            <person name="Huang L."/>
        </authorList>
    </citation>
    <scope>NUCLEOTIDE SEQUENCE</scope>
    <source>
        <strain evidence="4">CRI-CJ2</strain>
    </source>
</reference>
<dbReference type="InterPro" id="IPR036609">
    <property type="entry name" value="LCCL_sf"/>
</dbReference>
<evidence type="ECO:0000256" key="2">
    <source>
        <dbReference type="SAM" id="Phobius"/>
    </source>
</evidence>
<dbReference type="AlphaFoldDB" id="A0A8K0L2F7"/>
<keyword evidence="2" id="KW-0812">Transmembrane</keyword>
<dbReference type="Proteomes" id="UP000809789">
    <property type="component" value="Unassembled WGS sequence"/>
</dbReference>
<feature type="transmembrane region" description="Helical" evidence="2">
    <location>
        <begin position="348"/>
        <end position="370"/>
    </location>
</feature>
<dbReference type="PANTHER" id="PTHR31331">
    <property type="entry name" value="LCCL DOMAIN PROTEIN (AFU_ORTHOLOGUE AFUA_5G08630)"/>
    <property type="match status" value="1"/>
</dbReference>
<evidence type="ECO:0000256" key="1">
    <source>
        <dbReference type="SAM" id="MobiDB-lite"/>
    </source>
</evidence>
<sequence>MDGPRYTDEDHDNPIPSRPNERYRDDPQSGDRDTLLPSDNLRQVGLVDPGTPDRPSFSKRVQNTIPPTLLRYWNATVTWVNGPQPPRPFKITPIFPTLQHAPLKLVDRFAPKRAQRAWLIVFFWAAWLLCFSLIQWKSSFASEIAGYGSPARLSCGVRYWRDRNECDINGDHCRPFANASLAFRCPANCAGAQVFTPHAVGTQEVVYQNLVIGGPTDISEPLESSAYRGDSFICGAAIHAGFINDKEGGCGVLELVGERNEYPSTKAHSISSIGFDSYFPQSFKFKAGTQQQCKDLRWPVMIVSVVFTVLASLFTDSPIAFFSSLFIILFATTALATDPPNFADYSHLLSSAAGRFLPGAFCMVVMYHLAVKRTLTDLTAQIDKTVLWVGAAWVGALNNYTFDHIPIQRLTPHDLRAQPGAIPALIIVVLSIFAIALGQAWCFRIEGRMPRYLLLYGILGGSLLLMLAIPGMAIRIHHYILALLFLPGTSFQTRPSLVYQGLLVGLFVNGVARWGFAPLLEVPGDLLRDVNLDSLLPIIAPPVVGALGNKITFTLGPIPKGLDHGRKYDGISVLVNDVERLRTYSDLFEEGSWTNGTKQWTWDRYKKGLPEYFRFAYMMGGSAADYTKAGTWLENGTWVPPAKGPS</sequence>
<feature type="transmembrane region" description="Helical" evidence="2">
    <location>
        <begin position="382"/>
        <end position="401"/>
    </location>
</feature>
<dbReference type="PANTHER" id="PTHR31331:SF8">
    <property type="entry name" value="LCCL DOMAIN PROTEIN (AFU_ORTHOLOGUE AFUA_5G02970)"/>
    <property type="match status" value="1"/>
</dbReference>
<keyword evidence="2" id="KW-0472">Membrane</keyword>